<keyword evidence="1" id="KW-1133">Transmembrane helix</keyword>
<accession>U1F5Z3</accession>
<sequence>MFFIIEGLSVYLLTDFLHSLFSVLPNFFENALEAFIVAAAALAGCTPFFFFIKNKILIPYAFAADAGLSIFCIVAAMFSGDAKLPIVHFLLSTVGIFSLLGNLYAWPLYFFIMRNRNHDV</sequence>
<name>U1F5Z3_TRESO</name>
<gene>
    <name evidence="2" type="ORF">HMPREF1325_0328</name>
</gene>
<evidence type="ECO:0000313" key="3">
    <source>
        <dbReference type="Proteomes" id="UP000016412"/>
    </source>
</evidence>
<comment type="caution">
    <text evidence="2">The sequence shown here is derived from an EMBL/GenBank/DDBJ whole genome shotgun (WGS) entry which is preliminary data.</text>
</comment>
<dbReference type="PATRIC" id="fig|1125725.3.peg.2681"/>
<evidence type="ECO:0000313" key="2">
    <source>
        <dbReference type="EMBL" id="ERF59382.1"/>
    </source>
</evidence>
<organism evidence="2 3">
    <name type="scientific">Treponema socranskii subsp. socranskii VPI DR56BR1116 = ATCC 35536</name>
    <dbReference type="NCBI Taxonomy" id="1125725"/>
    <lineage>
        <taxon>Bacteria</taxon>
        <taxon>Pseudomonadati</taxon>
        <taxon>Spirochaetota</taxon>
        <taxon>Spirochaetia</taxon>
        <taxon>Spirochaetales</taxon>
        <taxon>Treponemataceae</taxon>
        <taxon>Treponema</taxon>
    </lineage>
</organism>
<feature type="transmembrane region" description="Helical" evidence="1">
    <location>
        <begin position="59"/>
        <end position="80"/>
    </location>
</feature>
<feature type="transmembrane region" description="Helical" evidence="1">
    <location>
        <begin position="86"/>
        <end position="112"/>
    </location>
</feature>
<evidence type="ECO:0000256" key="1">
    <source>
        <dbReference type="SAM" id="Phobius"/>
    </source>
</evidence>
<proteinExistence type="predicted"/>
<feature type="transmembrane region" description="Helical" evidence="1">
    <location>
        <begin position="34"/>
        <end position="52"/>
    </location>
</feature>
<dbReference type="STRING" id="1125725.HMPREF1325_0328"/>
<protein>
    <submittedName>
        <fullName evidence="2">Uncharacterized protein</fullName>
    </submittedName>
</protein>
<dbReference type="Proteomes" id="UP000016412">
    <property type="component" value="Unassembled WGS sequence"/>
</dbReference>
<dbReference type="AlphaFoldDB" id="U1F5Z3"/>
<reference evidence="2 3" key="1">
    <citation type="submission" date="2013-08" db="EMBL/GenBank/DDBJ databases">
        <authorList>
            <person name="Durkin A.S."/>
            <person name="Haft D.R."/>
            <person name="McCorrison J."/>
            <person name="Torralba M."/>
            <person name="Gillis M."/>
            <person name="Haft D.H."/>
            <person name="Methe B."/>
            <person name="Sutton G."/>
            <person name="Nelson K.E."/>
        </authorList>
    </citation>
    <scope>NUCLEOTIDE SEQUENCE [LARGE SCALE GENOMIC DNA]</scope>
    <source>
        <strain evidence="2 3">VPI DR56BR1116</strain>
    </source>
</reference>
<dbReference type="EMBL" id="AUZJ01000072">
    <property type="protein sequence ID" value="ERF59382.1"/>
    <property type="molecule type" value="Genomic_DNA"/>
</dbReference>
<keyword evidence="1" id="KW-0472">Membrane</keyword>
<feature type="transmembrane region" description="Helical" evidence="1">
    <location>
        <begin position="7"/>
        <end position="28"/>
    </location>
</feature>
<keyword evidence="1" id="KW-0812">Transmembrane</keyword>